<dbReference type="STRING" id="502780.C1GGK3"/>
<dbReference type="InterPro" id="IPR037365">
    <property type="entry name" value="Slowmo/Ups"/>
</dbReference>
<keyword evidence="4" id="KW-1185">Reference proteome</keyword>
<protein>
    <recommendedName>
        <fullName evidence="2">PRELI/MSF1 domain-containing protein</fullName>
    </recommendedName>
</protein>
<dbReference type="EMBL" id="KN275964">
    <property type="protein sequence ID" value="EEH50361.1"/>
    <property type="molecule type" value="Genomic_DNA"/>
</dbReference>
<name>C1GGK3_PARBD</name>
<dbReference type="InterPro" id="IPR006797">
    <property type="entry name" value="PRELI/MSF1_dom"/>
</dbReference>
<dbReference type="OrthoDB" id="341300at2759"/>
<organism evidence="3 4">
    <name type="scientific">Paracoccidioides brasiliensis (strain Pb18)</name>
    <dbReference type="NCBI Taxonomy" id="502780"/>
    <lineage>
        <taxon>Eukaryota</taxon>
        <taxon>Fungi</taxon>
        <taxon>Dikarya</taxon>
        <taxon>Ascomycota</taxon>
        <taxon>Pezizomycotina</taxon>
        <taxon>Eurotiomycetes</taxon>
        <taxon>Eurotiomycetidae</taxon>
        <taxon>Onygenales</taxon>
        <taxon>Ajellomycetaceae</taxon>
        <taxon>Paracoccidioides</taxon>
    </lineage>
</organism>
<reference evidence="3 4" key="1">
    <citation type="journal article" date="2011" name="PLoS Genet.">
        <title>Comparative genomic analysis of human fungal pathogens causing paracoccidioidomycosis.</title>
        <authorList>
            <person name="Desjardins C.A."/>
            <person name="Champion M.D."/>
            <person name="Holder J.W."/>
            <person name="Muszewska A."/>
            <person name="Goldberg J."/>
            <person name="Bailao A.M."/>
            <person name="Brigido M.M."/>
            <person name="Ferreira M.E."/>
            <person name="Garcia A.M."/>
            <person name="Grynberg M."/>
            <person name="Gujja S."/>
            <person name="Heiman D.I."/>
            <person name="Henn M.R."/>
            <person name="Kodira C.D."/>
            <person name="Leon-Narvaez H."/>
            <person name="Longo L.V."/>
            <person name="Ma L.J."/>
            <person name="Malavazi I."/>
            <person name="Matsuo A.L."/>
            <person name="Morais F.V."/>
            <person name="Pereira M."/>
            <person name="Rodriguez-Brito S."/>
            <person name="Sakthikumar S."/>
            <person name="Salem-Izacc S.M."/>
            <person name="Sykes S.M."/>
            <person name="Teixeira M.M."/>
            <person name="Vallejo M.C."/>
            <person name="Walter M.E."/>
            <person name="Yandava C."/>
            <person name="Young S."/>
            <person name="Zeng Q."/>
            <person name="Zucker J."/>
            <person name="Felipe M.S."/>
            <person name="Goldman G.H."/>
            <person name="Haas B.J."/>
            <person name="McEwen J.G."/>
            <person name="Nino-Vega G."/>
            <person name="Puccia R."/>
            <person name="San-Blas G."/>
            <person name="Soares C.M."/>
            <person name="Birren B.W."/>
            <person name="Cuomo C.A."/>
        </authorList>
    </citation>
    <scope>NUCLEOTIDE SEQUENCE [LARGE SCALE GENOMIC DNA]</scope>
    <source>
        <strain evidence="3 4">Pb18</strain>
    </source>
</reference>
<dbReference type="HOGENOM" id="CLU_067902_0_0_1"/>
<sequence>MKVFQSSFNYDYSFPAVCLAFFLRYPNPYSAHVLTTDVIDRYVDPVTERLHTTRLLLKGSRVPFGMMKLFSKGDGGIENSNSNSNSSQSFILETTVVDPKEGWMRSESRNVEWTGILTIVEKQLYRSLPSASDERDPRPRTWLSGTSTPIDDPEDERTSVKTTVTFNSSLGEAVPNPARPTDDAGNPIYSEEEAHTKRGMLAAWSTARIQRTIELMGVRRTRDAVFRSKLGMNVVLERLRSGGIVGVLEGMRRDREAGHEAPWKRVWMHGTHGQGQSHPHTNGEEDG</sequence>
<dbReference type="RefSeq" id="XP_010761886.1">
    <property type="nucleotide sequence ID" value="XM_010763584.1"/>
</dbReference>
<evidence type="ECO:0000313" key="3">
    <source>
        <dbReference type="EMBL" id="EEH50361.1"/>
    </source>
</evidence>
<feature type="region of interest" description="Disordered" evidence="1">
    <location>
        <begin position="129"/>
        <end position="159"/>
    </location>
</feature>
<evidence type="ECO:0000313" key="4">
    <source>
        <dbReference type="Proteomes" id="UP000001628"/>
    </source>
</evidence>
<dbReference type="GO" id="GO:0005758">
    <property type="term" value="C:mitochondrial intermembrane space"/>
    <property type="evidence" value="ECO:0007669"/>
    <property type="project" value="InterPro"/>
</dbReference>
<dbReference type="KEGG" id="pbn:PADG_06440"/>
<dbReference type="GeneID" id="22585164"/>
<evidence type="ECO:0000256" key="1">
    <source>
        <dbReference type="SAM" id="MobiDB-lite"/>
    </source>
</evidence>
<dbReference type="Pfam" id="PF04707">
    <property type="entry name" value="PRELI"/>
    <property type="match status" value="1"/>
</dbReference>
<dbReference type="InParanoid" id="C1GGK3"/>
<dbReference type="OMA" id="MKFFENN"/>
<dbReference type="AlphaFoldDB" id="C1GGK3"/>
<dbReference type="VEuPathDB" id="FungiDB:PADG_06440"/>
<accession>C1GGK3</accession>
<proteinExistence type="predicted"/>
<evidence type="ECO:0000259" key="2">
    <source>
        <dbReference type="PROSITE" id="PS50904"/>
    </source>
</evidence>
<dbReference type="Proteomes" id="UP000001628">
    <property type="component" value="Unassembled WGS sequence"/>
</dbReference>
<feature type="domain" description="PRELI/MSF1" evidence="2">
    <location>
        <begin position="1"/>
        <end position="212"/>
    </location>
</feature>
<dbReference type="PANTHER" id="PTHR11158">
    <property type="entry name" value="MSF1/PX19 RELATED"/>
    <property type="match status" value="1"/>
</dbReference>
<dbReference type="eggNOG" id="KOG3337">
    <property type="taxonomic scope" value="Eukaryota"/>
</dbReference>
<gene>
    <name evidence="3" type="ORF">PADG_06440</name>
</gene>
<dbReference type="PROSITE" id="PS50904">
    <property type="entry name" value="PRELI_MSF1"/>
    <property type="match status" value="1"/>
</dbReference>